<evidence type="ECO:0000256" key="10">
    <source>
        <dbReference type="ARBA" id="ARBA00047274"/>
    </source>
</evidence>
<dbReference type="FunFam" id="3.40.50.720:FF:000047">
    <property type="entry name" value="NADP-dependent L-serine/L-allo-threonine dehydrogenase"/>
    <property type="match status" value="1"/>
</dbReference>
<reference evidence="13" key="1">
    <citation type="submission" date="2021-02" db="EMBL/GenBank/DDBJ databases">
        <authorList>
            <person name="Dougan E. K."/>
            <person name="Rhodes N."/>
            <person name="Thang M."/>
            <person name="Chan C."/>
        </authorList>
    </citation>
    <scope>NUCLEOTIDE SEQUENCE</scope>
</reference>
<dbReference type="PANTHER" id="PTHR43086">
    <property type="entry name" value="VERY-LONG-CHAIN 3-OXOOACYL-COA REDUCTASE"/>
    <property type="match status" value="1"/>
</dbReference>
<dbReference type="Proteomes" id="UP000626109">
    <property type="component" value="Unassembled WGS sequence"/>
</dbReference>
<dbReference type="PANTHER" id="PTHR43086:SF3">
    <property type="entry name" value="NADP-DEPENDENT 3-HYDROXY ACID DEHYDROGENASE YDFG"/>
    <property type="match status" value="1"/>
</dbReference>
<dbReference type="PRINTS" id="PR00080">
    <property type="entry name" value="SDRFAMILY"/>
</dbReference>
<evidence type="ECO:0000256" key="11">
    <source>
        <dbReference type="RuleBase" id="RU000363"/>
    </source>
</evidence>
<dbReference type="InterPro" id="IPR020904">
    <property type="entry name" value="Sc_DH/Rdtase_CS"/>
</dbReference>
<comment type="similarity">
    <text evidence="1 11">Belongs to the short-chain dehydrogenases/reductases (SDR) family.</text>
</comment>
<dbReference type="InterPro" id="IPR002347">
    <property type="entry name" value="SDR_fam"/>
</dbReference>
<dbReference type="EMBL" id="CAJNNW010032504">
    <property type="protein sequence ID" value="CAE8713538.1"/>
    <property type="molecule type" value="Genomic_DNA"/>
</dbReference>
<comment type="function">
    <text evidence="9">NADP-dependent dehydrogenase with broad substrate specificity acting on 3-hydroxy acids. Catalyzes the NADP-dependent oxidation of L-allo-threonine to L-2-amino-3-keto-butyrate, which is spontaneously decarboxylated into aminoacetone. Also acts on D-threonine, L-serine, D-serine, D-3-hydroxyisobutyrate, L-3-hydroxyisobutyrate, D-glycerate and L-glycerate. Able to catalyze the reduction of the malonic semialdehyde to 3-hydroxypropionic acid. YdfG is apparently supplementing RutE, the presumed malonic semialdehyde reductase involved in pyrimidine degradation since both are able to detoxify malonic semialdehyde.</text>
</comment>
<dbReference type="EC" id="1.1.1.381" evidence="5"/>
<evidence type="ECO:0000259" key="12">
    <source>
        <dbReference type="SMART" id="SM00822"/>
    </source>
</evidence>
<dbReference type="Gene3D" id="3.40.50.720">
    <property type="entry name" value="NAD(P)-binding Rossmann-like Domain"/>
    <property type="match status" value="1"/>
</dbReference>
<dbReference type="PROSITE" id="PS00061">
    <property type="entry name" value="ADH_SHORT"/>
    <property type="match status" value="1"/>
</dbReference>
<dbReference type="SMART" id="SM00822">
    <property type="entry name" value="PKS_KR"/>
    <property type="match status" value="1"/>
</dbReference>
<evidence type="ECO:0000256" key="4">
    <source>
        <dbReference type="ARBA" id="ARBA00044050"/>
    </source>
</evidence>
<dbReference type="InterPro" id="IPR057326">
    <property type="entry name" value="KR_dom"/>
</dbReference>
<comment type="catalytic activity">
    <reaction evidence="10">
        <text>3-hydroxypropanoate + NADP(+) = 3-oxopropanoate + NADPH + H(+)</text>
        <dbReference type="Rhea" id="RHEA:26438"/>
        <dbReference type="ChEBI" id="CHEBI:15378"/>
        <dbReference type="ChEBI" id="CHEBI:16510"/>
        <dbReference type="ChEBI" id="CHEBI:33190"/>
        <dbReference type="ChEBI" id="CHEBI:57783"/>
        <dbReference type="ChEBI" id="CHEBI:58349"/>
        <dbReference type="EC" id="1.1.1.298"/>
    </reaction>
</comment>
<feature type="domain" description="Ketoreductase" evidence="12">
    <location>
        <begin position="17"/>
        <end position="195"/>
    </location>
</feature>
<evidence type="ECO:0000256" key="9">
    <source>
        <dbReference type="ARBA" id="ARBA00045650"/>
    </source>
</evidence>
<organism evidence="13 14">
    <name type="scientific">Polarella glacialis</name>
    <name type="common">Dinoflagellate</name>
    <dbReference type="NCBI Taxonomy" id="89957"/>
    <lineage>
        <taxon>Eukaryota</taxon>
        <taxon>Sar</taxon>
        <taxon>Alveolata</taxon>
        <taxon>Dinophyceae</taxon>
        <taxon>Suessiales</taxon>
        <taxon>Suessiaceae</taxon>
        <taxon>Polarella</taxon>
    </lineage>
</organism>
<evidence type="ECO:0000256" key="7">
    <source>
        <dbReference type="ARBA" id="ARBA00044271"/>
    </source>
</evidence>
<evidence type="ECO:0000256" key="3">
    <source>
        <dbReference type="ARBA" id="ARBA00043812"/>
    </source>
</evidence>
<protein>
    <recommendedName>
        <fullName evidence="6">NADP-dependent 3-hydroxy acid dehydrogenase YdfG</fullName>
        <ecNumber evidence="4">1.1.1.298</ecNumber>
        <ecNumber evidence="5">1.1.1.381</ecNumber>
    </recommendedName>
    <alternativeName>
        <fullName evidence="8">L-allo-threonine dehydrogenase</fullName>
    </alternativeName>
    <alternativeName>
        <fullName evidence="7">Malonic semialdehyde reductase</fullName>
    </alternativeName>
</protein>
<keyword evidence="2" id="KW-0560">Oxidoreductase</keyword>
<dbReference type="GO" id="GO:0035527">
    <property type="term" value="F:3-hydroxypropionate dehydrogenase (NADP+) activity"/>
    <property type="evidence" value="ECO:0007669"/>
    <property type="project" value="UniProtKB-EC"/>
</dbReference>
<proteinExistence type="inferred from homology"/>
<dbReference type="GO" id="GO:0005783">
    <property type="term" value="C:endoplasmic reticulum"/>
    <property type="evidence" value="ECO:0007669"/>
    <property type="project" value="TreeGrafter"/>
</dbReference>
<dbReference type="EC" id="1.1.1.298" evidence="4"/>
<dbReference type="InterPro" id="IPR036291">
    <property type="entry name" value="NAD(P)-bd_dom_sf"/>
</dbReference>
<dbReference type="PRINTS" id="PR00081">
    <property type="entry name" value="GDHRDH"/>
</dbReference>
<evidence type="ECO:0000256" key="8">
    <source>
        <dbReference type="ARBA" id="ARBA00044349"/>
    </source>
</evidence>
<evidence type="ECO:0000256" key="1">
    <source>
        <dbReference type="ARBA" id="ARBA00006484"/>
    </source>
</evidence>
<accession>A0A813KQW2</accession>
<dbReference type="AlphaFoldDB" id="A0A813KQW2"/>
<evidence type="ECO:0000256" key="5">
    <source>
        <dbReference type="ARBA" id="ARBA00044059"/>
    </source>
</evidence>
<evidence type="ECO:0000256" key="2">
    <source>
        <dbReference type="ARBA" id="ARBA00023002"/>
    </source>
</evidence>
<comment type="caution">
    <text evidence="13">The sequence shown here is derived from an EMBL/GenBank/DDBJ whole genome shotgun (WGS) entry which is preliminary data.</text>
</comment>
<dbReference type="SUPFAM" id="SSF51735">
    <property type="entry name" value="NAD(P)-binding Rossmann-fold domains"/>
    <property type="match status" value="1"/>
</dbReference>
<dbReference type="GO" id="GO:0030497">
    <property type="term" value="P:fatty acid elongation"/>
    <property type="evidence" value="ECO:0007669"/>
    <property type="project" value="TreeGrafter"/>
</dbReference>
<sequence>MSRERSRSPRRHRLAGKVALITGASSGIGRGVALALASEGAAVVVCARRKELLDSLKAEIEAKGGRAFSKVMDVTSRDSVHKGVQEAEAESRGSIDILVNCAGVMYFTLMKNKKYEEWQQTIDVCVSGTTNCCGALFPAMVDRKCGHIVNISSDAARTIFPALTVYNAAKSYIQVLSKGLRAEAVGTGVRVTDVQPGDVATDLIVNNTDSEAAAKVGVTIGKTIGAEGTRNSFLDVSDVADVVVYAVTAPQHVGVHEILIEPRDQMFGDPTSVST</sequence>
<name>A0A813KQW2_POLGL</name>
<evidence type="ECO:0000256" key="6">
    <source>
        <dbReference type="ARBA" id="ARBA00044065"/>
    </source>
</evidence>
<evidence type="ECO:0000313" key="13">
    <source>
        <dbReference type="EMBL" id="CAE8713538.1"/>
    </source>
</evidence>
<dbReference type="Pfam" id="PF00106">
    <property type="entry name" value="adh_short"/>
    <property type="match status" value="1"/>
</dbReference>
<comment type="catalytic activity">
    <reaction evidence="3">
        <text>L-allo-threonine + NADP(+) = aminoacetone + CO2 + NADPH</text>
        <dbReference type="Rhea" id="RHEA:43524"/>
        <dbReference type="ChEBI" id="CHEBI:16526"/>
        <dbReference type="ChEBI" id="CHEBI:57783"/>
        <dbReference type="ChEBI" id="CHEBI:58320"/>
        <dbReference type="ChEBI" id="CHEBI:58349"/>
        <dbReference type="ChEBI" id="CHEBI:58585"/>
        <dbReference type="EC" id="1.1.1.381"/>
    </reaction>
</comment>
<gene>
    <name evidence="13" type="ORF">PGLA2088_LOCUS37590</name>
</gene>
<evidence type="ECO:0000313" key="14">
    <source>
        <dbReference type="Proteomes" id="UP000626109"/>
    </source>
</evidence>